<dbReference type="RefSeq" id="YP_009785077.1">
    <property type="nucleotide sequence ID" value="NC_047751.1"/>
</dbReference>
<reference evidence="5 6" key="1">
    <citation type="submission" date="2015-01" db="EMBL/GenBank/DDBJ databases">
        <title>Genomic characterization of bacteriophage ITL-1, lytic for Rasltonia solanacearum.</title>
        <authorList>
            <person name="Hernandez-Romano J."/>
            <person name="Martinez-Barnetche J."/>
            <person name="Tellez-Sosa J.M."/>
            <person name="Gomez-Barreto R.E."/>
            <person name="Teran-Leon I."/>
            <person name="Serrano-Plancarte R."/>
            <person name="Zavala-Padilla G."/>
            <person name="Estrada-Carrillo M."/>
        </authorList>
    </citation>
    <scope>NUCLEOTIDE SEQUENCE [LARGE SCALE GENOMIC DNA]</scope>
</reference>
<dbReference type="GO" id="GO:0009253">
    <property type="term" value="P:peptidoglycan catabolic process"/>
    <property type="evidence" value="ECO:0007669"/>
    <property type="project" value="InterPro"/>
</dbReference>
<keyword evidence="3" id="KW-0081">Bacteriolytic enzyme</keyword>
<evidence type="ECO:0000259" key="4">
    <source>
        <dbReference type="SMART" id="SM00701"/>
    </source>
</evidence>
<protein>
    <submittedName>
        <fullName evidence="5">Lysozyme-like protein</fullName>
    </submittedName>
</protein>
<dbReference type="Pfam" id="PF01510">
    <property type="entry name" value="Amidase_2"/>
    <property type="match status" value="1"/>
</dbReference>
<dbReference type="InterPro" id="IPR006619">
    <property type="entry name" value="PGRP_domain_met/bac"/>
</dbReference>
<dbReference type="Proteomes" id="UP000223875">
    <property type="component" value="Segment"/>
</dbReference>
<dbReference type="KEGG" id="vg:54975123"/>
<dbReference type="InterPro" id="IPR036505">
    <property type="entry name" value="Amidase/PGRP_sf"/>
</dbReference>
<evidence type="ECO:0000313" key="6">
    <source>
        <dbReference type="Proteomes" id="UP000223875"/>
    </source>
</evidence>
<dbReference type="GO" id="GO:0008745">
    <property type="term" value="F:N-acetylmuramoyl-L-alanine amidase activity"/>
    <property type="evidence" value="ECO:0007669"/>
    <property type="project" value="InterPro"/>
</dbReference>
<dbReference type="SMR" id="A0A0U1ZH11"/>
<evidence type="ECO:0000256" key="1">
    <source>
        <dbReference type="ARBA" id="ARBA00007553"/>
    </source>
</evidence>
<comment type="similarity">
    <text evidence="1">Belongs to the N-acetylmuramoyl-L-alanine amidase 2 family.</text>
</comment>
<name>A0A0U1ZH11_9CAUD</name>
<keyword evidence="6" id="KW-1185">Reference proteome</keyword>
<dbReference type="PANTHER" id="PTHR11022">
    <property type="entry name" value="PEPTIDOGLYCAN RECOGNITION PROTEIN"/>
    <property type="match status" value="1"/>
</dbReference>
<organism evidence="5 6">
    <name type="scientific">Ralstonia phage phiITL-1</name>
    <dbReference type="NCBI Taxonomy" id="1597967"/>
    <lineage>
        <taxon>Viruses</taxon>
        <taxon>Duplodnaviria</taxon>
        <taxon>Heunggongvirae</taxon>
        <taxon>Uroviricota</taxon>
        <taxon>Caudoviricetes</taxon>
        <taxon>Autographivirales</taxon>
        <taxon>Autotranscriptaviridae</taxon>
        <taxon>Serkorvirus</taxon>
        <taxon>Serkorvirus ITL1</taxon>
    </lineage>
</organism>
<proteinExistence type="inferred from homology"/>
<dbReference type="CDD" id="cd06583">
    <property type="entry name" value="PGRP"/>
    <property type="match status" value="1"/>
</dbReference>
<feature type="domain" description="Peptidoglycan recognition protein family" evidence="4">
    <location>
        <begin position="27"/>
        <end position="161"/>
    </location>
</feature>
<evidence type="ECO:0000313" key="5">
    <source>
        <dbReference type="EMBL" id="AJT60824.1"/>
    </source>
</evidence>
<evidence type="ECO:0000256" key="3">
    <source>
        <dbReference type="ARBA" id="ARBA00022638"/>
    </source>
</evidence>
<dbReference type="InterPro" id="IPR002502">
    <property type="entry name" value="Amidase_domain"/>
</dbReference>
<evidence type="ECO:0000256" key="2">
    <source>
        <dbReference type="ARBA" id="ARBA00022529"/>
    </source>
</evidence>
<dbReference type="PANTHER" id="PTHR11022:SF41">
    <property type="entry name" value="PEPTIDOGLYCAN-RECOGNITION PROTEIN LC-RELATED"/>
    <property type="match status" value="1"/>
</dbReference>
<sequence>MAEGTRHWTFTRFTHPKEEEGGIAMSLPKPYPGLPPLKKRAATRTIFVHAADTPPSMDIGARDIHRWHVVDNHWAAIGYHFVIRRDGTVEGGRPHDTVGAQVASRNSDSIGICLVGGKGPFSGTDPYKHYTEAQILSLVATIRSLQEIYPGTNVLGHRDADKGKQCPSFDAKAWWLEVSNK</sequence>
<dbReference type="Gene3D" id="3.40.80.10">
    <property type="entry name" value="Peptidoglycan recognition protein-like"/>
    <property type="match status" value="1"/>
</dbReference>
<keyword evidence="2" id="KW-0929">Antimicrobial</keyword>
<accession>A0A0U1ZH11</accession>
<dbReference type="GeneID" id="54975123"/>
<dbReference type="InterPro" id="IPR015510">
    <property type="entry name" value="PGRP"/>
</dbReference>
<dbReference type="SMART" id="SM00701">
    <property type="entry name" value="PGRP"/>
    <property type="match status" value="1"/>
</dbReference>
<dbReference type="GO" id="GO:0008270">
    <property type="term" value="F:zinc ion binding"/>
    <property type="evidence" value="ECO:0007669"/>
    <property type="project" value="InterPro"/>
</dbReference>
<dbReference type="GO" id="GO:0001897">
    <property type="term" value="P:symbiont-mediated cytolysis of host cell"/>
    <property type="evidence" value="ECO:0007669"/>
    <property type="project" value="UniProtKB-ARBA"/>
</dbReference>
<dbReference type="EMBL" id="KP343639">
    <property type="protein sequence ID" value="AJT60824.1"/>
    <property type="molecule type" value="Genomic_DNA"/>
</dbReference>
<dbReference type="SUPFAM" id="SSF55846">
    <property type="entry name" value="N-acetylmuramoyl-L-alanine amidase-like"/>
    <property type="match status" value="1"/>
</dbReference>
<dbReference type="GO" id="GO:0042742">
    <property type="term" value="P:defense response to bacterium"/>
    <property type="evidence" value="ECO:0007669"/>
    <property type="project" value="UniProtKB-KW"/>
</dbReference>